<feature type="domain" description="CCHC-type" evidence="2">
    <location>
        <begin position="27"/>
        <end position="42"/>
    </location>
</feature>
<name>A0A8H3UTI5_VENIN</name>
<dbReference type="SUPFAM" id="SSF57756">
    <property type="entry name" value="Retrovirus zinc finger-like domains"/>
    <property type="match status" value="1"/>
</dbReference>
<dbReference type="GO" id="GO:0003676">
    <property type="term" value="F:nucleic acid binding"/>
    <property type="evidence" value="ECO:0007669"/>
    <property type="project" value="InterPro"/>
</dbReference>
<evidence type="ECO:0000313" key="4">
    <source>
        <dbReference type="Proteomes" id="UP000447873"/>
    </source>
</evidence>
<protein>
    <recommendedName>
        <fullName evidence="2">CCHC-type domain-containing protein</fullName>
    </recommendedName>
</protein>
<dbReference type="GO" id="GO:0008270">
    <property type="term" value="F:zinc ion binding"/>
    <property type="evidence" value="ECO:0007669"/>
    <property type="project" value="UniProtKB-KW"/>
</dbReference>
<keyword evidence="1" id="KW-0863">Zinc-finger</keyword>
<dbReference type="SUPFAM" id="SSF52047">
    <property type="entry name" value="RNI-like"/>
    <property type="match status" value="1"/>
</dbReference>
<organism evidence="3 4">
    <name type="scientific">Venturia inaequalis</name>
    <name type="common">Apple scab fungus</name>
    <dbReference type="NCBI Taxonomy" id="5025"/>
    <lineage>
        <taxon>Eukaryota</taxon>
        <taxon>Fungi</taxon>
        <taxon>Dikarya</taxon>
        <taxon>Ascomycota</taxon>
        <taxon>Pezizomycotina</taxon>
        <taxon>Dothideomycetes</taxon>
        <taxon>Pleosporomycetidae</taxon>
        <taxon>Venturiales</taxon>
        <taxon>Venturiaceae</taxon>
        <taxon>Venturia</taxon>
    </lineage>
</organism>
<dbReference type="PROSITE" id="PS50158">
    <property type="entry name" value="ZF_CCHC"/>
    <property type="match status" value="1"/>
</dbReference>
<sequence>MAIPTPSTPQEGKLTFSQRRRLKSQGRCFTCREKGHRSQECKPVSGSYLDRLPVEILEQICLDLVTPDSKYPYMTFACHMEALRLTCRTINEKTYRFYHHMAFKTVGIDCSHSSLARLNEISQHGPAASQIEIMLIGPERPRDEVEYKAIQDQLSDSSLSKRQRKEAARRLEDADLKEVDRAFMETSAAAGIMLSKALEKMPKLRRMFMLGQRRMDAPNEDILPPSQRTTSRLFSMILSSLALSRVQLEKLEVQHFGCDYPDQGISLRALCVPPEYRYCLSKLSKLELAIETNESSLPNTPASLSSIDLFLKHTPLLTELCLSFVSTNWKDTKAILGRIARSVVLPQLKRLDFNGMRCAGIDLKRFLQNHQALQVVHFANLDIDGPGTFTNILDSLADLQHLTDFKSRQIAQNGFRTTFPTLCLVEVSSPSLGWDALVREFGEEITDEPISMVNQHPYSGGAEEWEGVSEKLRDLSRDLFVTDQSRSSDYSGFYVWW</sequence>
<dbReference type="InterPro" id="IPR036875">
    <property type="entry name" value="Znf_CCHC_sf"/>
</dbReference>
<keyword evidence="1" id="KW-0862">Zinc</keyword>
<evidence type="ECO:0000313" key="3">
    <source>
        <dbReference type="EMBL" id="KAE9975202.1"/>
    </source>
</evidence>
<dbReference type="OrthoDB" id="5279008at2759"/>
<dbReference type="EMBL" id="WNWS01000200">
    <property type="protein sequence ID" value="KAE9975202.1"/>
    <property type="molecule type" value="Genomic_DNA"/>
</dbReference>
<gene>
    <name evidence="3" type="ORF">EG328_003426</name>
</gene>
<dbReference type="Gene3D" id="3.80.10.10">
    <property type="entry name" value="Ribonuclease Inhibitor"/>
    <property type="match status" value="1"/>
</dbReference>
<dbReference type="InterPro" id="IPR001878">
    <property type="entry name" value="Znf_CCHC"/>
</dbReference>
<comment type="caution">
    <text evidence="3">The sequence shown here is derived from an EMBL/GenBank/DDBJ whole genome shotgun (WGS) entry which is preliminary data.</text>
</comment>
<reference evidence="3 4" key="1">
    <citation type="submission" date="2018-12" db="EMBL/GenBank/DDBJ databases">
        <title>Venturia inaequalis Genome Resource.</title>
        <authorList>
            <person name="Lichtner F.J."/>
        </authorList>
    </citation>
    <scope>NUCLEOTIDE SEQUENCE [LARGE SCALE GENOMIC DNA]</scope>
    <source>
        <strain evidence="3 4">120213</strain>
    </source>
</reference>
<evidence type="ECO:0000256" key="1">
    <source>
        <dbReference type="PROSITE-ProRule" id="PRU00047"/>
    </source>
</evidence>
<dbReference type="Proteomes" id="UP000447873">
    <property type="component" value="Unassembled WGS sequence"/>
</dbReference>
<keyword evidence="1" id="KW-0479">Metal-binding</keyword>
<evidence type="ECO:0000259" key="2">
    <source>
        <dbReference type="PROSITE" id="PS50158"/>
    </source>
</evidence>
<accession>A0A8H3UTI5</accession>
<proteinExistence type="predicted"/>
<dbReference type="AlphaFoldDB" id="A0A8H3UTI5"/>
<dbReference type="InterPro" id="IPR032675">
    <property type="entry name" value="LRR_dom_sf"/>
</dbReference>